<dbReference type="InterPro" id="IPR012349">
    <property type="entry name" value="Split_barrel_FMN-bd"/>
</dbReference>
<dbReference type="Pfam" id="PF04075">
    <property type="entry name" value="F420H2_quin_red"/>
    <property type="match status" value="1"/>
</dbReference>
<dbReference type="Gene3D" id="2.30.110.10">
    <property type="entry name" value="Electron Transport, Fmn-binding Protein, Chain A"/>
    <property type="match status" value="1"/>
</dbReference>
<dbReference type="NCBIfam" id="TIGR00026">
    <property type="entry name" value="hi_GC_TIGR00026"/>
    <property type="match status" value="1"/>
</dbReference>
<evidence type="ECO:0000313" key="2">
    <source>
        <dbReference type="Proteomes" id="UP001604282"/>
    </source>
</evidence>
<protein>
    <submittedName>
        <fullName evidence="1">Nitroreductase family deazaflavin-dependent oxidoreductase</fullName>
    </submittedName>
</protein>
<evidence type="ECO:0000313" key="1">
    <source>
        <dbReference type="EMBL" id="MFG3193364.1"/>
    </source>
</evidence>
<comment type="caution">
    <text evidence="1">The sequence shown here is derived from an EMBL/GenBank/DDBJ whole genome shotgun (WGS) entry which is preliminary data.</text>
</comment>
<dbReference type="RefSeq" id="WP_189853915.1">
    <property type="nucleotide sequence ID" value="NZ_BMVV01000056.1"/>
</dbReference>
<sequence>MPTSPQRPRPPVGWRRLLFRSPIHLFRAGLGPLFGGRLLLLIRTGRQSGRSREVVLEVVARDRHQDTWTVASGFGPKAQWYRNLRHTPQATIQFGRGYHVVTAQFPIPEEGARIMTEYARRHPRAARTLCRYMGFPIDDGHTIGFRSAGKQIPFVRLKSDEPR</sequence>
<reference evidence="1 2" key="1">
    <citation type="submission" date="2024-10" db="EMBL/GenBank/DDBJ databases">
        <title>The Natural Products Discovery Center: Release of the First 8490 Sequenced Strains for Exploring Actinobacteria Biosynthetic Diversity.</title>
        <authorList>
            <person name="Kalkreuter E."/>
            <person name="Kautsar S.A."/>
            <person name="Yang D."/>
            <person name="Bader C.D."/>
            <person name="Teijaro C.N."/>
            <person name="Fluegel L."/>
            <person name="Davis C.M."/>
            <person name="Simpson J.R."/>
            <person name="Lauterbach L."/>
            <person name="Steele A.D."/>
            <person name="Gui C."/>
            <person name="Meng S."/>
            <person name="Li G."/>
            <person name="Viehrig K."/>
            <person name="Ye F."/>
            <person name="Su P."/>
            <person name="Kiefer A.F."/>
            <person name="Nichols A."/>
            <person name="Cepeda A.J."/>
            <person name="Yan W."/>
            <person name="Fan B."/>
            <person name="Jiang Y."/>
            <person name="Adhikari A."/>
            <person name="Zheng C.-J."/>
            <person name="Schuster L."/>
            <person name="Cowan T.M."/>
            <person name="Smanski M.J."/>
            <person name="Chevrette M.G."/>
            <person name="De Carvalho L.P.S."/>
            <person name="Shen B."/>
        </authorList>
    </citation>
    <scope>NUCLEOTIDE SEQUENCE [LARGE SCALE GENOMIC DNA]</scope>
    <source>
        <strain evidence="1 2">NPDC048229</strain>
    </source>
</reference>
<dbReference type="EMBL" id="JBICZW010000029">
    <property type="protein sequence ID" value="MFG3193364.1"/>
    <property type="molecule type" value="Genomic_DNA"/>
</dbReference>
<accession>A0ABW7C0S7</accession>
<dbReference type="Proteomes" id="UP001604282">
    <property type="component" value="Unassembled WGS sequence"/>
</dbReference>
<name>A0ABW7C0S7_9ACTN</name>
<dbReference type="InterPro" id="IPR004378">
    <property type="entry name" value="F420H2_quin_Rdtase"/>
</dbReference>
<organism evidence="1 2">
    <name type="scientific">Streptomyces omiyaensis</name>
    <dbReference type="NCBI Taxonomy" id="68247"/>
    <lineage>
        <taxon>Bacteria</taxon>
        <taxon>Bacillati</taxon>
        <taxon>Actinomycetota</taxon>
        <taxon>Actinomycetes</taxon>
        <taxon>Kitasatosporales</taxon>
        <taxon>Streptomycetaceae</taxon>
        <taxon>Streptomyces</taxon>
    </lineage>
</organism>
<proteinExistence type="predicted"/>
<gene>
    <name evidence="1" type="ORF">ACGFYS_31040</name>
</gene>
<keyword evidence="2" id="KW-1185">Reference proteome</keyword>